<evidence type="ECO:0000313" key="1">
    <source>
        <dbReference type="EMBL" id="DAD95154.1"/>
    </source>
</evidence>
<reference evidence="1" key="1">
    <citation type="journal article" date="2021" name="Proc. Natl. Acad. Sci. U.S.A.">
        <title>A Catalog of Tens of Thousands of Viruses from Human Metagenomes Reveals Hidden Associations with Chronic Diseases.</title>
        <authorList>
            <person name="Tisza M.J."/>
            <person name="Buck C.B."/>
        </authorList>
    </citation>
    <scope>NUCLEOTIDE SEQUENCE</scope>
    <source>
        <strain evidence="1">CtsNK10</strain>
    </source>
</reference>
<sequence length="67" mass="7702">MTHSDIYTKFMIEYDKANITSSYPSLTKYEIATILDKAYLALIAQKYTGNNPRRSAFESDMKAIEDL</sequence>
<protein>
    <submittedName>
        <fullName evidence="1">Uncharacterized protein</fullName>
    </submittedName>
</protein>
<dbReference type="EMBL" id="BK015191">
    <property type="protein sequence ID" value="DAD95154.1"/>
    <property type="molecule type" value="Genomic_DNA"/>
</dbReference>
<accession>A0A8S5NLI9</accession>
<organism evidence="1">
    <name type="scientific">Podoviridae sp. ctsNK10</name>
    <dbReference type="NCBI Taxonomy" id="2826582"/>
    <lineage>
        <taxon>Viruses</taxon>
        <taxon>Duplodnaviria</taxon>
        <taxon>Heunggongvirae</taxon>
        <taxon>Uroviricota</taxon>
        <taxon>Caudoviricetes</taxon>
    </lineage>
</organism>
<proteinExistence type="predicted"/>
<name>A0A8S5NLI9_9CAUD</name>